<dbReference type="PANTHER" id="PTHR13179">
    <property type="entry name" value="DEP DOMAIN CONTAINING PROTEIN 5"/>
    <property type="match status" value="1"/>
</dbReference>
<dbReference type="GO" id="GO:1904262">
    <property type="term" value="P:negative regulation of TORC1 signaling"/>
    <property type="evidence" value="ECO:0007669"/>
    <property type="project" value="TreeGrafter"/>
</dbReference>
<feature type="non-terminal residue" evidence="1">
    <location>
        <position position="1"/>
    </location>
</feature>
<gene>
    <name evidence="1" type="ORF">PFISCL1PPCAC_28383</name>
</gene>
<proteinExistence type="predicted"/>
<dbReference type="GO" id="GO:0034198">
    <property type="term" value="P:cellular response to amino acid starvation"/>
    <property type="evidence" value="ECO:0007669"/>
    <property type="project" value="TreeGrafter"/>
</dbReference>
<protein>
    <submittedName>
        <fullName evidence="1">Uncharacterized protein</fullName>
    </submittedName>
</protein>
<keyword evidence="2" id="KW-1185">Reference proteome</keyword>
<dbReference type="Proteomes" id="UP001432322">
    <property type="component" value="Unassembled WGS sequence"/>
</dbReference>
<dbReference type="GO" id="GO:0010508">
    <property type="term" value="P:positive regulation of autophagy"/>
    <property type="evidence" value="ECO:0007669"/>
    <property type="project" value="TreeGrafter"/>
</dbReference>
<dbReference type="AlphaFoldDB" id="A0AAV5X117"/>
<evidence type="ECO:0000313" key="2">
    <source>
        <dbReference type="Proteomes" id="UP001432322"/>
    </source>
</evidence>
<dbReference type="PANTHER" id="PTHR13179:SF8">
    <property type="entry name" value="GATOR COMPLEX PROTEIN DEPDC5"/>
    <property type="match status" value="1"/>
</dbReference>
<dbReference type="GO" id="GO:0005096">
    <property type="term" value="F:GTPase activator activity"/>
    <property type="evidence" value="ECO:0007669"/>
    <property type="project" value="InterPro"/>
</dbReference>
<evidence type="ECO:0000313" key="1">
    <source>
        <dbReference type="EMBL" id="GMT37086.1"/>
    </source>
</evidence>
<sequence>LTEHSPLGEQHGKVIGFVGGAQDKDGEKGKRTMVWAWGSTGEEKWTADIEIGMDWRSLIRSALLPITTDFFPDSNTLTREYNVQEHQLSGLESLNRELRTIVERERAAGGCEVTDKDCHRVLYDALICQRLQRGFQIVLLPKELILTSISASIKKAVSSKLLSTEIKAETTLSFSPHYHRVILTDTGIYVTLFVPKEVPHCSPIPEYPYYFQVPDSATYTASKTT</sequence>
<dbReference type="InterPro" id="IPR027244">
    <property type="entry name" value="IML1"/>
</dbReference>
<reference evidence="1" key="1">
    <citation type="submission" date="2023-10" db="EMBL/GenBank/DDBJ databases">
        <title>Genome assembly of Pristionchus species.</title>
        <authorList>
            <person name="Yoshida K."/>
            <person name="Sommer R.J."/>
        </authorList>
    </citation>
    <scope>NUCLEOTIDE SEQUENCE</scope>
    <source>
        <strain evidence="1">RS5133</strain>
    </source>
</reference>
<dbReference type="EMBL" id="BTSY01000037">
    <property type="protein sequence ID" value="GMT37086.1"/>
    <property type="molecule type" value="Genomic_DNA"/>
</dbReference>
<name>A0AAV5X117_9BILA</name>
<comment type="caution">
    <text evidence="1">The sequence shown here is derived from an EMBL/GenBank/DDBJ whole genome shotgun (WGS) entry which is preliminary data.</text>
</comment>
<organism evidence="1 2">
    <name type="scientific">Pristionchus fissidentatus</name>
    <dbReference type="NCBI Taxonomy" id="1538716"/>
    <lineage>
        <taxon>Eukaryota</taxon>
        <taxon>Metazoa</taxon>
        <taxon>Ecdysozoa</taxon>
        <taxon>Nematoda</taxon>
        <taxon>Chromadorea</taxon>
        <taxon>Rhabditida</taxon>
        <taxon>Rhabditina</taxon>
        <taxon>Diplogasteromorpha</taxon>
        <taxon>Diplogasteroidea</taxon>
        <taxon>Neodiplogasteridae</taxon>
        <taxon>Pristionchus</taxon>
    </lineage>
</organism>
<dbReference type="GO" id="GO:0005765">
    <property type="term" value="C:lysosomal membrane"/>
    <property type="evidence" value="ECO:0007669"/>
    <property type="project" value="TreeGrafter"/>
</dbReference>
<feature type="non-terminal residue" evidence="1">
    <location>
        <position position="225"/>
    </location>
</feature>
<accession>A0AAV5X117</accession>
<dbReference type="GO" id="GO:1990130">
    <property type="term" value="C:GATOR1 complex"/>
    <property type="evidence" value="ECO:0007669"/>
    <property type="project" value="TreeGrafter"/>
</dbReference>